<gene>
    <name evidence="2" type="ORF">TbgDal_X8590</name>
</gene>
<evidence type="ECO:0000313" key="2">
    <source>
        <dbReference type="EMBL" id="CBH15769.1"/>
    </source>
</evidence>
<reference evidence="3" key="1">
    <citation type="journal article" date="2010" name="PLoS Negl. Trop. Dis.">
        <title>The genome sequence of Trypanosoma brucei gambiense, causative agent of chronic human african trypanosomiasis.</title>
        <authorList>
            <person name="Jackson A.P."/>
            <person name="Sanders M."/>
            <person name="Berry A."/>
            <person name="McQuillan J."/>
            <person name="Aslett M.A."/>
            <person name="Quail M.A."/>
            <person name="Chukualim B."/>
            <person name="Capewell P."/>
            <person name="MacLeod A."/>
            <person name="Melville S.E."/>
            <person name="Gibson W."/>
            <person name="Barry J.D."/>
            <person name="Berriman M."/>
            <person name="Hertz-Fowler C."/>
        </authorList>
    </citation>
    <scope>NUCLEOTIDE SEQUENCE [LARGE SCALE GENOMIC DNA]</scope>
    <source>
        <strain evidence="3">MHOM/CI/86/DAL972</strain>
    </source>
</reference>
<evidence type="ECO:0000256" key="1">
    <source>
        <dbReference type="SAM" id="MobiDB-lite"/>
    </source>
</evidence>
<feature type="region of interest" description="Disordered" evidence="1">
    <location>
        <begin position="11"/>
        <end position="41"/>
    </location>
</feature>
<organism evidence="2 3">
    <name type="scientific">Trypanosoma brucei gambiense (strain MHOM/CI/86/DAL972)</name>
    <dbReference type="NCBI Taxonomy" id="679716"/>
    <lineage>
        <taxon>Eukaryota</taxon>
        <taxon>Discoba</taxon>
        <taxon>Euglenozoa</taxon>
        <taxon>Kinetoplastea</taxon>
        <taxon>Metakinetoplastina</taxon>
        <taxon>Trypanosomatida</taxon>
        <taxon>Trypanosomatidae</taxon>
        <taxon>Trypanosoma</taxon>
    </lineage>
</organism>
<name>D0A3C5_TRYB9</name>
<dbReference type="EMBL" id="FN554973">
    <property type="protein sequence ID" value="CBH15769.1"/>
    <property type="molecule type" value="Genomic_DNA"/>
</dbReference>
<protein>
    <submittedName>
        <fullName evidence="2">Uncharacterized protein</fullName>
    </submittedName>
</protein>
<dbReference type="AlphaFoldDB" id="D0A3C5"/>
<dbReference type="Proteomes" id="UP000002316">
    <property type="component" value="Chromosome 10"/>
</dbReference>
<sequence>MNGRSALISLGGTKQAKKKIHDNHKKRACNQKKTTTNEIGKGTTGTKCITPPFLPQLLHLINSKCAPHIPKADAHLHIFFLPLSFFYTPTKKMIAARRWCQSALYLFFFGGGVGVCL</sequence>
<accession>D0A3C5</accession>
<dbReference type="RefSeq" id="XP_011778033.1">
    <property type="nucleotide sequence ID" value="XM_011779731.1"/>
</dbReference>
<dbReference type="GeneID" id="23865976"/>
<feature type="compositionally biased region" description="Basic residues" evidence="1">
    <location>
        <begin position="15"/>
        <end position="30"/>
    </location>
</feature>
<proteinExistence type="predicted"/>
<evidence type="ECO:0000313" key="3">
    <source>
        <dbReference type="Proteomes" id="UP000002316"/>
    </source>
</evidence>
<dbReference type="KEGG" id="tbg:TbgDal_X8590"/>